<keyword evidence="2" id="KW-1185">Reference proteome</keyword>
<evidence type="ECO:0008006" key="3">
    <source>
        <dbReference type="Google" id="ProtNLM"/>
    </source>
</evidence>
<accession>A6GCM0</accession>
<gene>
    <name evidence="1" type="ORF">PPSIR1_07395</name>
</gene>
<dbReference type="InterPro" id="IPR036390">
    <property type="entry name" value="WH_DNA-bd_sf"/>
</dbReference>
<dbReference type="AlphaFoldDB" id="A6GCM0"/>
<sequence>MEDVDVRIDHVQRALLRYLADVGGSATDFELRTRVHHPPSRIRQAIDGLVIEGLVNTTSREGYLVASLTRDGRRIT</sequence>
<proteinExistence type="predicted"/>
<evidence type="ECO:0000313" key="1">
    <source>
        <dbReference type="EMBL" id="EDM76372.1"/>
    </source>
</evidence>
<dbReference type="EMBL" id="ABCS01000066">
    <property type="protein sequence ID" value="EDM76372.1"/>
    <property type="molecule type" value="Genomic_DNA"/>
</dbReference>
<dbReference type="SUPFAM" id="SSF46785">
    <property type="entry name" value="Winged helix' DNA-binding domain"/>
    <property type="match status" value="1"/>
</dbReference>
<reference evidence="1 2" key="1">
    <citation type="submission" date="2007-06" db="EMBL/GenBank/DDBJ databases">
        <authorList>
            <person name="Shimkets L."/>
            <person name="Ferriera S."/>
            <person name="Johnson J."/>
            <person name="Kravitz S."/>
            <person name="Beeson K."/>
            <person name="Sutton G."/>
            <person name="Rogers Y.-H."/>
            <person name="Friedman R."/>
            <person name="Frazier M."/>
            <person name="Venter J.C."/>
        </authorList>
    </citation>
    <scope>NUCLEOTIDE SEQUENCE [LARGE SCALE GENOMIC DNA]</scope>
    <source>
        <strain evidence="1 2">SIR-1</strain>
    </source>
</reference>
<organism evidence="1 2">
    <name type="scientific">Plesiocystis pacifica SIR-1</name>
    <dbReference type="NCBI Taxonomy" id="391625"/>
    <lineage>
        <taxon>Bacteria</taxon>
        <taxon>Pseudomonadati</taxon>
        <taxon>Myxococcota</taxon>
        <taxon>Polyangia</taxon>
        <taxon>Nannocystales</taxon>
        <taxon>Nannocystaceae</taxon>
        <taxon>Plesiocystis</taxon>
    </lineage>
</organism>
<dbReference type="Proteomes" id="UP000005801">
    <property type="component" value="Unassembled WGS sequence"/>
</dbReference>
<evidence type="ECO:0000313" key="2">
    <source>
        <dbReference type="Proteomes" id="UP000005801"/>
    </source>
</evidence>
<protein>
    <recommendedName>
        <fullName evidence="3">MarR family transcriptional regulator</fullName>
    </recommendedName>
</protein>
<comment type="caution">
    <text evidence="1">The sequence shown here is derived from an EMBL/GenBank/DDBJ whole genome shotgun (WGS) entry which is preliminary data.</text>
</comment>
<name>A6GCM0_9BACT</name>